<organism evidence="1 2">
    <name type="scientific">Paraburkholderia agricolaris</name>
    <dbReference type="NCBI Taxonomy" id="2152888"/>
    <lineage>
        <taxon>Bacteria</taxon>
        <taxon>Pseudomonadati</taxon>
        <taxon>Pseudomonadota</taxon>
        <taxon>Betaproteobacteria</taxon>
        <taxon>Burkholderiales</taxon>
        <taxon>Burkholderiaceae</taxon>
        <taxon>Paraburkholderia</taxon>
    </lineage>
</organism>
<name>A0ABW8ZVG9_9BURK</name>
<dbReference type="Gene3D" id="1.25.40.10">
    <property type="entry name" value="Tetratricopeptide repeat domain"/>
    <property type="match status" value="1"/>
</dbReference>
<reference evidence="1 2" key="1">
    <citation type="journal article" date="2024" name="Chem. Sci.">
        <title>Discovery of megapolipeptins by genome mining of a Burkholderiales bacteria collection.</title>
        <authorList>
            <person name="Paulo B.S."/>
            <person name="Recchia M.J.J."/>
            <person name="Lee S."/>
            <person name="Fergusson C.H."/>
            <person name="Romanowski S.B."/>
            <person name="Hernandez A."/>
            <person name="Krull N."/>
            <person name="Liu D.Y."/>
            <person name="Cavanagh H."/>
            <person name="Bos A."/>
            <person name="Gray C.A."/>
            <person name="Murphy B.T."/>
            <person name="Linington R.G."/>
            <person name="Eustaquio A.S."/>
        </authorList>
    </citation>
    <scope>NUCLEOTIDE SEQUENCE [LARGE SCALE GENOMIC DNA]</scope>
    <source>
        <strain evidence="1 2">RL16-012-BIC-B</strain>
    </source>
</reference>
<keyword evidence="2" id="KW-1185">Reference proteome</keyword>
<gene>
    <name evidence="1" type="ORF">PQR66_24385</name>
</gene>
<dbReference type="InterPro" id="IPR013394">
    <property type="entry name" value="T3SS_HrpB1/HrpK"/>
</dbReference>
<dbReference type="RefSeq" id="WP_153142035.1">
    <property type="nucleotide sequence ID" value="NZ_JAQQFH010000013.1"/>
</dbReference>
<proteinExistence type="predicted"/>
<dbReference type="EMBL" id="JAQQFN010000020">
    <property type="protein sequence ID" value="MFL9886201.1"/>
    <property type="molecule type" value="Genomic_DNA"/>
</dbReference>
<evidence type="ECO:0000313" key="1">
    <source>
        <dbReference type="EMBL" id="MFL9886201.1"/>
    </source>
</evidence>
<evidence type="ECO:0000313" key="2">
    <source>
        <dbReference type="Proteomes" id="UP001629249"/>
    </source>
</evidence>
<dbReference type="NCBIfam" id="TIGR02561">
    <property type="entry name" value="HrpB1_HrpK"/>
    <property type="match status" value="1"/>
</dbReference>
<dbReference type="Pfam" id="PF09613">
    <property type="entry name" value="HrpB1_HrpK"/>
    <property type="match status" value="1"/>
</dbReference>
<accession>A0ABW8ZVG9</accession>
<comment type="caution">
    <text evidence="1">The sequence shown here is derived from an EMBL/GenBank/DDBJ whole genome shotgun (WGS) entry which is preliminary data.</text>
</comment>
<dbReference type="SUPFAM" id="SSF48452">
    <property type="entry name" value="TPR-like"/>
    <property type="match status" value="1"/>
</dbReference>
<sequence>MSVTSTNYLNCSQDIVSGLIETVSAVLLNNFPVLEVDPYDIELVLDALRVLRPKMAELETVDAVLHMQRGNWDDAIQVFYRVIADAPRFAYAKALLAFCLSAKGDPNWKRSAGEAMEENPDRNTRRLVRALEARDDLRAAVRTYRNGGKFEVPMSIATLSDENDESADEPVKVGTKPAAATAEAIPQHHYLRI</sequence>
<dbReference type="InterPro" id="IPR011990">
    <property type="entry name" value="TPR-like_helical_dom_sf"/>
</dbReference>
<dbReference type="Proteomes" id="UP001629249">
    <property type="component" value="Unassembled WGS sequence"/>
</dbReference>
<protein>
    <submittedName>
        <fullName evidence="1">HrpB1 family type III secretion system apparatus protein</fullName>
    </submittedName>
</protein>